<proteinExistence type="predicted"/>
<dbReference type="AlphaFoldDB" id="A0A380SZR4"/>
<keyword evidence="1" id="KW-0812">Transmembrane</keyword>
<dbReference type="Proteomes" id="UP000255177">
    <property type="component" value="Unassembled WGS sequence"/>
</dbReference>
<dbReference type="RefSeq" id="WP_115087000.1">
    <property type="nucleotide sequence ID" value="NZ_CBCSFG010000014.1"/>
</dbReference>
<feature type="transmembrane region" description="Helical" evidence="1">
    <location>
        <begin position="6"/>
        <end position="26"/>
    </location>
</feature>
<keyword evidence="1" id="KW-1133">Transmembrane helix</keyword>
<feature type="transmembrane region" description="Helical" evidence="1">
    <location>
        <begin position="60"/>
        <end position="79"/>
    </location>
</feature>
<evidence type="ECO:0000256" key="1">
    <source>
        <dbReference type="SAM" id="Phobius"/>
    </source>
</evidence>
<sequence>MKYLLIFIASYGATFFVVGSIIEARLHDLAEHLRYRERAPTKAQYLREVRASVQRSKFEACAWLGTLLALVVSLLVWVLS</sequence>
<organism evidence="2 3">
    <name type="scientific">Pseudomonas wadenswilerensis</name>
    <dbReference type="NCBI Taxonomy" id="1785161"/>
    <lineage>
        <taxon>Bacteria</taxon>
        <taxon>Pseudomonadati</taxon>
        <taxon>Pseudomonadota</taxon>
        <taxon>Gammaproteobacteria</taxon>
        <taxon>Pseudomonadales</taxon>
        <taxon>Pseudomonadaceae</taxon>
        <taxon>Pseudomonas</taxon>
    </lineage>
</organism>
<accession>A0A380SZR4</accession>
<dbReference type="EMBL" id="UIDD01000007">
    <property type="protein sequence ID" value="SUQ63477.1"/>
    <property type="molecule type" value="Genomic_DNA"/>
</dbReference>
<keyword evidence="1" id="KW-0472">Membrane</keyword>
<keyword evidence="3" id="KW-1185">Reference proteome</keyword>
<name>A0A380SZR4_9PSED</name>
<protein>
    <submittedName>
        <fullName evidence="2">Uncharacterized protein</fullName>
    </submittedName>
</protein>
<evidence type="ECO:0000313" key="2">
    <source>
        <dbReference type="EMBL" id="SUQ63477.1"/>
    </source>
</evidence>
<evidence type="ECO:0000313" key="3">
    <source>
        <dbReference type="Proteomes" id="UP000255177"/>
    </source>
</evidence>
<reference evidence="3" key="1">
    <citation type="submission" date="2018-07" db="EMBL/GenBank/DDBJ databases">
        <authorList>
            <person name="Blom J."/>
        </authorList>
    </citation>
    <scope>NUCLEOTIDE SEQUENCE [LARGE SCALE GENOMIC DNA]</scope>
    <source>
        <strain evidence="3">CCOS 864</strain>
    </source>
</reference>
<gene>
    <name evidence="2" type="ORF">CCOS864_02928</name>
</gene>